<dbReference type="Gene3D" id="4.10.400.10">
    <property type="entry name" value="Low-density Lipoprotein Receptor"/>
    <property type="match status" value="1"/>
</dbReference>
<feature type="compositionally biased region" description="Polar residues" evidence="3">
    <location>
        <begin position="205"/>
        <end position="225"/>
    </location>
</feature>
<feature type="transmembrane region" description="Helical" evidence="4">
    <location>
        <begin position="131"/>
        <end position="153"/>
    </location>
</feature>
<evidence type="ECO:0000313" key="6">
    <source>
        <dbReference type="Proteomes" id="UP000828390"/>
    </source>
</evidence>
<reference evidence="5" key="2">
    <citation type="submission" date="2020-11" db="EMBL/GenBank/DDBJ databases">
        <authorList>
            <person name="McCartney M.A."/>
            <person name="Auch B."/>
            <person name="Kono T."/>
            <person name="Mallez S."/>
            <person name="Becker A."/>
            <person name="Gohl D.M."/>
            <person name="Silverstein K.A.T."/>
            <person name="Koren S."/>
            <person name="Bechman K.B."/>
            <person name="Herman A."/>
            <person name="Abrahante J.E."/>
            <person name="Garbe J."/>
        </authorList>
    </citation>
    <scope>NUCLEOTIDE SEQUENCE</scope>
    <source>
        <strain evidence="5">Duluth1</strain>
        <tissue evidence="5">Whole animal</tissue>
    </source>
</reference>
<dbReference type="EMBL" id="JAIWYP010000001">
    <property type="protein sequence ID" value="KAH3884271.1"/>
    <property type="molecule type" value="Genomic_DNA"/>
</dbReference>
<evidence type="ECO:0000313" key="5">
    <source>
        <dbReference type="EMBL" id="KAH3884271.1"/>
    </source>
</evidence>
<dbReference type="AlphaFoldDB" id="A0A9D4MXE4"/>
<comment type="caution">
    <text evidence="5">The sequence shown here is derived from an EMBL/GenBank/DDBJ whole genome shotgun (WGS) entry which is preliminary data.</text>
</comment>
<dbReference type="InterPro" id="IPR002172">
    <property type="entry name" value="LDrepeatLR_classA_rpt"/>
</dbReference>
<comment type="caution">
    <text evidence="2">Lacks conserved residue(s) required for the propagation of feature annotation.</text>
</comment>
<keyword evidence="6" id="KW-1185">Reference proteome</keyword>
<feature type="disulfide bond" evidence="2">
    <location>
        <begin position="93"/>
        <end position="105"/>
    </location>
</feature>
<name>A0A9D4MXE4_DREPO</name>
<dbReference type="CDD" id="cd00112">
    <property type="entry name" value="LDLa"/>
    <property type="match status" value="1"/>
</dbReference>
<dbReference type="Pfam" id="PF00057">
    <property type="entry name" value="Ldl_recept_a"/>
    <property type="match status" value="1"/>
</dbReference>
<keyword evidence="4" id="KW-1133">Transmembrane helix</keyword>
<accession>A0A9D4MXE4</accession>
<keyword evidence="1 2" id="KW-1015">Disulfide bond</keyword>
<evidence type="ECO:0000256" key="3">
    <source>
        <dbReference type="SAM" id="MobiDB-lite"/>
    </source>
</evidence>
<dbReference type="InterPro" id="IPR042333">
    <property type="entry name" value="LRAD2/Mig-13-like"/>
</dbReference>
<evidence type="ECO:0000256" key="2">
    <source>
        <dbReference type="PROSITE-ProRule" id="PRU00124"/>
    </source>
</evidence>
<feature type="region of interest" description="Disordered" evidence="3">
    <location>
        <begin position="185"/>
        <end position="225"/>
    </location>
</feature>
<evidence type="ECO:0000256" key="1">
    <source>
        <dbReference type="ARBA" id="ARBA00023157"/>
    </source>
</evidence>
<dbReference type="InterPro" id="IPR036055">
    <property type="entry name" value="LDL_receptor-like_sf"/>
</dbReference>
<dbReference type="InterPro" id="IPR035914">
    <property type="entry name" value="Sperma_CUB_dom_sf"/>
</dbReference>
<dbReference type="SUPFAM" id="SSF49854">
    <property type="entry name" value="Spermadhesin, CUB domain"/>
    <property type="match status" value="1"/>
</dbReference>
<proteinExistence type="predicted"/>
<evidence type="ECO:0008006" key="7">
    <source>
        <dbReference type="Google" id="ProtNLM"/>
    </source>
</evidence>
<keyword evidence="4" id="KW-0812">Transmembrane</keyword>
<feature type="compositionally biased region" description="Low complexity" evidence="3">
    <location>
        <begin position="185"/>
        <end position="200"/>
    </location>
</feature>
<dbReference type="SUPFAM" id="SSF57424">
    <property type="entry name" value="LDL receptor-like module"/>
    <property type="match status" value="1"/>
</dbReference>
<dbReference type="PROSITE" id="PS50068">
    <property type="entry name" value="LDLRA_2"/>
    <property type="match status" value="1"/>
</dbReference>
<gene>
    <name evidence="5" type="ORF">DPMN_008249</name>
</gene>
<dbReference type="PANTHER" id="PTHR24652">
    <property type="entry name" value="LOW-DENSITY LIPOPROTEIN RECEPTOR CLASS A DOMAIN-CONTAINING PROTEIN 2"/>
    <property type="match status" value="1"/>
</dbReference>
<sequence>MNNADSIYLHLTSSYRYGSNLNCSVTLSTSPSYMLMFYFKSFDRRTQTCGSSISQSVYTTSNNALTLWFHSDSSYSDYPEFDMVITSYHYGYCFGNEHQCDNGRCVESYLTCNGYNPCGDYSDCHLTVAPIIGIVAGCTVFAIIITVVVIVIVRRRRRYVNTPGMNNPYTPVVSGGYGYPQPAPGQYQYPPPYQANAPYQHGNAPYQQGNAPYQQGNAPSQQNSK</sequence>
<reference evidence="5" key="1">
    <citation type="journal article" date="2019" name="bioRxiv">
        <title>The Genome of the Zebra Mussel, Dreissena polymorpha: A Resource for Invasive Species Research.</title>
        <authorList>
            <person name="McCartney M.A."/>
            <person name="Auch B."/>
            <person name="Kono T."/>
            <person name="Mallez S."/>
            <person name="Zhang Y."/>
            <person name="Obille A."/>
            <person name="Becker A."/>
            <person name="Abrahante J.E."/>
            <person name="Garbe J."/>
            <person name="Badalamenti J.P."/>
            <person name="Herman A."/>
            <person name="Mangelson H."/>
            <person name="Liachko I."/>
            <person name="Sullivan S."/>
            <person name="Sone E.D."/>
            <person name="Koren S."/>
            <person name="Silverstein K.A.T."/>
            <person name="Beckman K.B."/>
            <person name="Gohl D.M."/>
        </authorList>
    </citation>
    <scope>NUCLEOTIDE SEQUENCE</scope>
    <source>
        <strain evidence="5">Duluth1</strain>
        <tissue evidence="5">Whole animal</tissue>
    </source>
</reference>
<dbReference type="Proteomes" id="UP000828390">
    <property type="component" value="Unassembled WGS sequence"/>
</dbReference>
<keyword evidence="4" id="KW-0472">Membrane</keyword>
<protein>
    <recommendedName>
        <fullName evidence="7">CUB domain-containing protein</fullName>
    </recommendedName>
</protein>
<evidence type="ECO:0000256" key="4">
    <source>
        <dbReference type="SAM" id="Phobius"/>
    </source>
</evidence>
<feature type="disulfide bond" evidence="2">
    <location>
        <begin position="100"/>
        <end position="118"/>
    </location>
</feature>
<organism evidence="5 6">
    <name type="scientific">Dreissena polymorpha</name>
    <name type="common">Zebra mussel</name>
    <name type="synonym">Mytilus polymorpha</name>
    <dbReference type="NCBI Taxonomy" id="45954"/>
    <lineage>
        <taxon>Eukaryota</taxon>
        <taxon>Metazoa</taxon>
        <taxon>Spiralia</taxon>
        <taxon>Lophotrochozoa</taxon>
        <taxon>Mollusca</taxon>
        <taxon>Bivalvia</taxon>
        <taxon>Autobranchia</taxon>
        <taxon>Heteroconchia</taxon>
        <taxon>Euheterodonta</taxon>
        <taxon>Imparidentia</taxon>
        <taxon>Neoheterodontei</taxon>
        <taxon>Myida</taxon>
        <taxon>Dreissenoidea</taxon>
        <taxon>Dreissenidae</taxon>
        <taxon>Dreissena</taxon>
    </lineage>
</organism>